<keyword evidence="11" id="KW-0333">Golgi apparatus</keyword>
<evidence type="ECO:0000256" key="10">
    <source>
        <dbReference type="ARBA" id="ARBA00022990"/>
    </source>
</evidence>
<organism evidence="25 26">
    <name type="scientific">Xyrichtys novacula</name>
    <name type="common">Pearly razorfish</name>
    <name type="synonym">Hemipteronotus novacula</name>
    <dbReference type="NCBI Taxonomy" id="13765"/>
    <lineage>
        <taxon>Eukaryota</taxon>
        <taxon>Metazoa</taxon>
        <taxon>Chordata</taxon>
        <taxon>Craniata</taxon>
        <taxon>Vertebrata</taxon>
        <taxon>Euteleostomi</taxon>
        <taxon>Actinopterygii</taxon>
        <taxon>Neopterygii</taxon>
        <taxon>Teleostei</taxon>
        <taxon>Neoteleostei</taxon>
        <taxon>Acanthomorphata</taxon>
        <taxon>Eupercaria</taxon>
        <taxon>Labriformes</taxon>
        <taxon>Labridae</taxon>
        <taxon>Xyrichtys</taxon>
    </lineage>
</organism>
<evidence type="ECO:0000256" key="5">
    <source>
        <dbReference type="ARBA" id="ARBA00022448"/>
    </source>
</evidence>
<keyword evidence="10" id="KW-0007">Acetylation</keyword>
<keyword evidence="16" id="KW-0968">Cytoplasmic vesicle</keyword>
<dbReference type="Pfam" id="PF01217">
    <property type="entry name" value="Clat_adaptor_s"/>
    <property type="match status" value="1"/>
</dbReference>
<dbReference type="Gene3D" id="2.60.40.1170">
    <property type="entry name" value="Mu homology domain, subdomain B"/>
    <property type="match status" value="2"/>
</dbReference>
<dbReference type="InterPro" id="IPR002110">
    <property type="entry name" value="Ankyrin_rpt"/>
</dbReference>
<dbReference type="PROSITE" id="PS50088">
    <property type="entry name" value="ANK_REPEAT"/>
    <property type="match status" value="2"/>
</dbReference>
<evidence type="ECO:0000256" key="19">
    <source>
        <dbReference type="ARBA" id="ARBA00057121"/>
    </source>
</evidence>
<comment type="similarity">
    <text evidence="4">Belongs to the adaptor complexes medium subunit family.</text>
</comment>
<accession>A0AAV1EYG7</accession>
<dbReference type="EMBL" id="OY660866">
    <property type="protein sequence ID" value="CAJ1053507.1"/>
    <property type="molecule type" value="Genomic_DNA"/>
</dbReference>
<dbReference type="CDD" id="cd14835">
    <property type="entry name" value="AP1_Mu_N"/>
    <property type="match status" value="1"/>
</dbReference>
<dbReference type="GO" id="GO:0016192">
    <property type="term" value="P:vesicle-mediated transport"/>
    <property type="evidence" value="ECO:0007669"/>
    <property type="project" value="InterPro"/>
</dbReference>
<dbReference type="GO" id="GO:1902807">
    <property type="term" value="P:negative regulation of cell cycle G1/S phase transition"/>
    <property type="evidence" value="ECO:0007669"/>
    <property type="project" value="UniProtKB-ARBA"/>
</dbReference>
<dbReference type="InterPro" id="IPR028565">
    <property type="entry name" value="MHD"/>
</dbReference>
<dbReference type="Pfam" id="PF00928">
    <property type="entry name" value="Adap_comp_sub"/>
    <property type="match status" value="1"/>
</dbReference>
<evidence type="ECO:0000256" key="2">
    <source>
        <dbReference type="ARBA" id="ARBA00004145"/>
    </source>
</evidence>
<dbReference type="Pfam" id="PF12796">
    <property type="entry name" value="Ank_2"/>
    <property type="match status" value="1"/>
</dbReference>
<evidence type="ECO:0000256" key="23">
    <source>
        <dbReference type="PROSITE-ProRule" id="PRU00023"/>
    </source>
</evidence>
<evidence type="ECO:0000313" key="26">
    <source>
        <dbReference type="Proteomes" id="UP001178508"/>
    </source>
</evidence>
<feature type="repeat" description="ANK" evidence="23">
    <location>
        <begin position="553"/>
        <end position="585"/>
    </location>
</feature>
<dbReference type="PANTHER" id="PTHR10529">
    <property type="entry name" value="AP COMPLEX SUBUNIT MU"/>
    <property type="match status" value="1"/>
</dbReference>
<name>A0AAV1EYG7_XYRNO</name>
<evidence type="ECO:0000256" key="11">
    <source>
        <dbReference type="ARBA" id="ARBA00023034"/>
    </source>
</evidence>
<keyword evidence="12 23" id="KW-0040">ANK repeat</keyword>
<evidence type="ECO:0000256" key="13">
    <source>
        <dbReference type="ARBA" id="ARBA00023136"/>
    </source>
</evidence>
<evidence type="ECO:0000256" key="4">
    <source>
        <dbReference type="ARBA" id="ARBA00005324"/>
    </source>
</evidence>
<keyword evidence="15" id="KW-0131">Cell cycle</keyword>
<evidence type="ECO:0000256" key="15">
    <source>
        <dbReference type="ARBA" id="ARBA00023306"/>
    </source>
</evidence>
<dbReference type="GO" id="GO:0005802">
    <property type="term" value="C:trans-Golgi network"/>
    <property type="evidence" value="ECO:0007669"/>
    <property type="project" value="UniProtKB-ARBA"/>
</dbReference>
<dbReference type="GO" id="GO:0005634">
    <property type="term" value="C:nucleus"/>
    <property type="evidence" value="ECO:0007669"/>
    <property type="project" value="UniProtKB-SubCell"/>
</dbReference>
<evidence type="ECO:0000256" key="20">
    <source>
        <dbReference type="ARBA" id="ARBA00065666"/>
    </source>
</evidence>
<comment type="function">
    <text evidence="19">Subunit of clathrin-associated adaptor protein complex 1 that plays a role in protein sorting in the trans-Golgi network (TGN) and endosomes. The AP complexes mediate the recruitment of clathrin to membranes and the recognition of sorting signals within the cytosolic tails of transmembrane cargo molecules.</text>
</comment>
<dbReference type="SMART" id="SM00248">
    <property type="entry name" value="ANK"/>
    <property type="match status" value="3"/>
</dbReference>
<dbReference type="PROSITE" id="PS51072">
    <property type="entry name" value="MHD"/>
    <property type="match status" value="1"/>
</dbReference>
<dbReference type="InterPro" id="IPR036770">
    <property type="entry name" value="Ankyrin_rpt-contain_sf"/>
</dbReference>
<evidence type="ECO:0000256" key="14">
    <source>
        <dbReference type="ARBA" id="ARBA00023242"/>
    </source>
</evidence>
<dbReference type="GO" id="GO:0030665">
    <property type="term" value="C:clathrin-coated vesicle membrane"/>
    <property type="evidence" value="ECO:0007669"/>
    <property type="project" value="UniProtKB-SubCell"/>
</dbReference>
<evidence type="ECO:0000259" key="24">
    <source>
        <dbReference type="PROSITE" id="PS51072"/>
    </source>
</evidence>
<dbReference type="SUPFAM" id="SSF48403">
    <property type="entry name" value="Ankyrin repeat"/>
    <property type="match status" value="1"/>
</dbReference>
<evidence type="ECO:0000256" key="18">
    <source>
        <dbReference type="ARBA" id="ARBA00056064"/>
    </source>
</evidence>
<protein>
    <recommendedName>
        <fullName evidence="21">Cyclin-dependent kinase 4 inhibitor D</fullName>
    </recommendedName>
    <alternativeName>
        <fullName evidence="22">p19-INK4d</fullName>
    </alternativeName>
</protein>
<evidence type="ECO:0000256" key="6">
    <source>
        <dbReference type="ARBA" id="ARBA00022490"/>
    </source>
</evidence>
<evidence type="ECO:0000256" key="1">
    <source>
        <dbReference type="ARBA" id="ARBA00004123"/>
    </source>
</evidence>
<reference evidence="25" key="1">
    <citation type="submission" date="2023-08" db="EMBL/GenBank/DDBJ databases">
        <authorList>
            <person name="Alioto T."/>
            <person name="Alioto T."/>
            <person name="Gomez Garrido J."/>
        </authorList>
    </citation>
    <scope>NUCLEOTIDE SEQUENCE</scope>
</reference>
<sequence>MSASAVFVLDLKGKVLICRNYKGDVDMAEIDHFMPLMMTHEEEGLLCPVLSHGSVHFMWIKHSNLYLVATTNKNSNASLVYSFLYKLVEVFTEYFKELEEESIQDNFVVVYELLDELMDFGFPQTTDSKILQEYITQEGAKLEVAKSKVPTTVTNAVSWRSEGIKYKKNEVFIDVIESINVLVNANGSVMSSDIVGSIKLKTMLSGMPELRLGLNDRVLFALTGRDKGKTVVMEDVKFHQCVRLSRFESDRTISFIPPDGESELMSYRINTHVKPLIWIESVIEKFSHSRVEIMVKAKGQFKKQSVANNVEVRVPVPSDADSPKFKTSTGHAKYVPEKNLVVWTIKSFPGGKEFLMRAHFGLPSVENDELEGKPPITVKFEIPYFTVSGIQVRYMKIIEKSGYQALPWVRYITQSGDYQLRTNVLQTLLCRSQRANVFPNVYQHLLFRLYLKFNRSIEAAERIISAALRIQQKTEQRVSMMVLSQMDAGRALTAAAAKGDSSEVQRILEDCRVHPDTLNEFGRTALQVMMMGNSKIAGLLLEKGADPNVQDKHGIAPVHDAARTGFLDTLQVLVEYGASVNVSDQSGALPIHIAIREGHRDVVEFLAPRSDLKHANTSGQTAIDVARASCVPDMIDLLFAHIHS</sequence>
<dbReference type="InterPro" id="IPR050431">
    <property type="entry name" value="Adaptor_comp_med_subunit"/>
</dbReference>
<keyword evidence="6" id="KW-0963">Cytoplasm</keyword>
<keyword evidence="13" id="KW-0472">Membrane</keyword>
<evidence type="ECO:0000256" key="16">
    <source>
        <dbReference type="ARBA" id="ARBA00023329"/>
    </source>
</evidence>
<evidence type="ECO:0000256" key="8">
    <source>
        <dbReference type="ARBA" id="ARBA00022737"/>
    </source>
</evidence>
<evidence type="ECO:0000256" key="21">
    <source>
        <dbReference type="ARBA" id="ARBA00070050"/>
    </source>
</evidence>
<dbReference type="AlphaFoldDB" id="A0AAV1EYG7"/>
<evidence type="ECO:0000256" key="17">
    <source>
        <dbReference type="ARBA" id="ARBA00038438"/>
    </source>
</evidence>
<dbReference type="PRINTS" id="PR00314">
    <property type="entry name" value="CLATHRINADPT"/>
</dbReference>
<evidence type="ECO:0000256" key="22">
    <source>
        <dbReference type="ARBA" id="ARBA00082064"/>
    </source>
</evidence>
<dbReference type="Gene3D" id="3.30.450.60">
    <property type="match status" value="1"/>
</dbReference>
<comment type="function">
    <text evidence="18">Interacts strongly with CDK4 and CDK6 and inhibits them.</text>
</comment>
<dbReference type="GO" id="GO:0006886">
    <property type="term" value="P:intracellular protein transport"/>
    <property type="evidence" value="ECO:0007669"/>
    <property type="project" value="InterPro"/>
</dbReference>
<evidence type="ECO:0000256" key="12">
    <source>
        <dbReference type="ARBA" id="ARBA00023043"/>
    </source>
</evidence>
<dbReference type="PROSITE" id="PS00990">
    <property type="entry name" value="CLAT_ADAPTOR_M_1"/>
    <property type="match status" value="1"/>
</dbReference>
<dbReference type="PROSITE" id="PS50297">
    <property type="entry name" value="ANK_REP_REGION"/>
    <property type="match status" value="2"/>
</dbReference>
<evidence type="ECO:0000256" key="3">
    <source>
        <dbReference type="ARBA" id="ARBA00004555"/>
    </source>
</evidence>
<dbReference type="InterPro" id="IPR036168">
    <property type="entry name" value="AP2_Mu_C_sf"/>
</dbReference>
<dbReference type="SUPFAM" id="SSF49447">
    <property type="entry name" value="Second domain of Mu2 adaptin subunit (ap50) of ap2 adaptor"/>
    <property type="match status" value="1"/>
</dbReference>
<comment type="subcellular location">
    <subcellularLocation>
        <location evidence="2">Cytoplasmic vesicle</location>
        <location evidence="2">Clathrin-coated vesicle membrane</location>
        <topology evidence="2">Peripheral membrane protein</topology>
        <orientation evidence="2">Cytoplasmic side</orientation>
    </subcellularLocation>
    <subcellularLocation>
        <location evidence="3">Golgi apparatus</location>
    </subcellularLocation>
    <subcellularLocation>
        <location evidence="1">Nucleus</location>
    </subcellularLocation>
</comment>
<dbReference type="CDD" id="cd09259">
    <property type="entry name" value="AP-1_Mu1B_Cterm"/>
    <property type="match status" value="1"/>
</dbReference>
<evidence type="ECO:0000256" key="9">
    <source>
        <dbReference type="ARBA" id="ARBA00022927"/>
    </source>
</evidence>
<dbReference type="Gene3D" id="1.25.40.20">
    <property type="entry name" value="Ankyrin repeat-containing domain"/>
    <property type="match status" value="1"/>
</dbReference>
<gene>
    <name evidence="25" type="ORF">XNOV1_A025193</name>
</gene>
<keyword evidence="26" id="KW-1185">Reference proteome</keyword>
<dbReference type="InterPro" id="IPR011012">
    <property type="entry name" value="Longin-like_dom_sf"/>
</dbReference>
<dbReference type="InterPro" id="IPR001392">
    <property type="entry name" value="Clathrin_mu"/>
</dbReference>
<dbReference type="GO" id="GO:0019899">
    <property type="term" value="F:enzyme binding"/>
    <property type="evidence" value="ECO:0007669"/>
    <property type="project" value="UniProtKB-ARBA"/>
</dbReference>
<keyword evidence="5" id="KW-0813">Transport</keyword>
<dbReference type="GO" id="GO:0030131">
    <property type="term" value="C:clathrin adaptor complex"/>
    <property type="evidence" value="ECO:0007669"/>
    <property type="project" value="InterPro"/>
</dbReference>
<keyword evidence="7" id="KW-0597">Phosphoprotein</keyword>
<dbReference type="InterPro" id="IPR022775">
    <property type="entry name" value="AP_mu_sigma_su"/>
</dbReference>
<evidence type="ECO:0000313" key="25">
    <source>
        <dbReference type="EMBL" id="CAJ1053507.1"/>
    </source>
</evidence>
<keyword evidence="9" id="KW-0653">Protein transport</keyword>
<feature type="repeat" description="ANK" evidence="23">
    <location>
        <begin position="586"/>
        <end position="606"/>
    </location>
</feature>
<dbReference type="FunFam" id="1.25.40.20:FF:000169">
    <property type="entry name" value="Cyclin-dependent kinase 4 inhibitor D"/>
    <property type="match status" value="1"/>
</dbReference>
<dbReference type="InterPro" id="IPR018240">
    <property type="entry name" value="Clathrin_mu_CS"/>
</dbReference>
<keyword evidence="8" id="KW-0677">Repeat</keyword>
<dbReference type="FunFam" id="2.60.40.1170:FF:000002">
    <property type="entry name" value="AP-1 complex subunit mu-1 isoform 1"/>
    <property type="match status" value="1"/>
</dbReference>
<proteinExistence type="inferred from homology"/>
<evidence type="ECO:0000256" key="7">
    <source>
        <dbReference type="ARBA" id="ARBA00022553"/>
    </source>
</evidence>
<comment type="subunit">
    <text evidence="20">Interacts with CDK6.</text>
</comment>
<dbReference type="Proteomes" id="UP001178508">
    <property type="component" value="Chromosome 3"/>
</dbReference>
<dbReference type="SUPFAM" id="SSF64356">
    <property type="entry name" value="SNARE-like"/>
    <property type="match status" value="1"/>
</dbReference>
<dbReference type="FunFam" id="3.30.450.60:FF:000006">
    <property type="entry name" value="AP-1 complex subunit mu-1 isoform 1"/>
    <property type="match status" value="1"/>
</dbReference>
<feature type="domain" description="MHD" evidence="24">
    <location>
        <begin position="168"/>
        <end position="421"/>
    </location>
</feature>
<comment type="similarity">
    <text evidence="17">Belongs to the CDKN2 cyclin-dependent kinase inhibitor family.</text>
</comment>
<keyword evidence="14" id="KW-0539">Nucleus</keyword>